<accession>X0YQV0</accession>
<reference evidence="1" key="1">
    <citation type="journal article" date="2014" name="Front. Microbiol.">
        <title>High frequency of phylogenetically diverse reductive dehalogenase-homologous genes in deep subseafloor sedimentary metagenomes.</title>
        <authorList>
            <person name="Kawai M."/>
            <person name="Futagami T."/>
            <person name="Toyoda A."/>
            <person name="Takaki Y."/>
            <person name="Nishi S."/>
            <person name="Hori S."/>
            <person name="Arai W."/>
            <person name="Tsubouchi T."/>
            <person name="Morono Y."/>
            <person name="Uchiyama I."/>
            <person name="Ito T."/>
            <person name="Fujiyama A."/>
            <person name="Inagaki F."/>
            <person name="Takami H."/>
        </authorList>
    </citation>
    <scope>NUCLEOTIDE SEQUENCE</scope>
    <source>
        <strain evidence="1">Expedition CK06-06</strain>
    </source>
</reference>
<organism evidence="1">
    <name type="scientific">marine sediment metagenome</name>
    <dbReference type="NCBI Taxonomy" id="412755"/>
    <lineage>
        <taxon>unclassified sequences</taxon>
        <taxon>metagenomes</taxon>
        <taxon>ecological metagenomes</taxon>
    </lineage>
</organism>
<comment type="caution">
    <text evidence="1">The sequence shown here is derived from an EMBL/GenBank/DDBJ whole genome shotgun (WGS) entry which is preliminary data.</text>
</comment>
<name>X0YQV0_9ZZZZ</name>
<sequence>MKAFVIIPMTDGNPDIGLPYHGHVFCDRFAGRGAYLISGTGAQLLAIDELPGVIGIVAVTESGELRWPELDGEIGEAVRAKLNTWLANHGWPTIPEGWTYRRVIVAIYRRFNDRFDLNNFDVDDVD</sequence>
<gene>
    <name evidence="1" type="ORF">S01H1_82585</name>
</gene>
<dbReference type="AlphaFoldDB" id="X0YQV0"/>
<evidence type="ECO:0000313" key="1">
    <source>
        <dbReference type="EMBL" id="GAG50803.1"/>
    </source>
</evidence>
<dbReference type="EMBL" id="BARS01056000">
    <property type="protein sequence ID" value="GAG50803.1"/>
    <property type="molecule type" value="Genomic_DNA"/>
</dbReference>
<proteinExistence type="predicted"/>
<protein>
    <submittedName>
        <fullName evidence="1">Uncharacterized protein</fullName>
    </submittedName>
</protein>